<name>A0A1I7WVQ7_HETBA</name>
<evidence type="ECO:0000313" key="3">
    <source>
        <dbReference type="WBParaSite" id="Hba_09251"/>
    </source>
</evidence>
<dbReference type="AlphaFoldDB" id="A0A1I7WVQ7"/>
<keyword evidence="2" id="KW-1185">Reference proteome</keyword>
<organism evidence="2 3">
    <name type="scientific">Heterorhabditis bacteriophora</name>
    <name type="common">Entomopathogenic nematode worm</name>
    <dbReference type="NCBI Taxonomy" id="37862"/>
    <lineage>
        <taxon>Eukaryota</taxon>
        <taxon>Metazoa</taxon>
        <taxon>Ecdysozoa</taxon>
        <taxon>Nematoda</taxon>
        <taxon>Chromadorea</taxon>
        <taxon>Rhabditida</taxon>
        <taxon>Rhabditina</taxon>
        <taxon>Rhabditomorpha</taxon>
        <taxon>Strongyloidea</taxon>
        <taxon>Heterorhabditidae</taxon>
        <taxon>Heterorhabditis</taxon>
    </lineage>
</organism>
<keyword evidence="1" id="KW-1133">Transmembrane helix</keyword>
<protein>
    <submittedName>
        <fullName evidence="3">Uncharacterized protein</fullName>
    </submittedName>
</protein>
<evidence type="ECO:0000256" key="1">
    <source>
        <dbReference type="SAM" id="Phobius"/>
    </source>
</evidence>
<feature type="transmembrane region" description="Helical" evidence="1">
    <location>
        <begin position="57"/>
        <end position="79"/>
    </location>
</feature>
<evidence type="ECO:0000313" key="2">
    <source>
        <dbReference type="Proteomes" id="UP000095283"/>
    </source>
</evidence>
<proteinExistence type="predicted"/>
<accession>A0A1I7WVQ7</accession>
<sequence length="206" mass="23936">MRYVVLQRASLVSMVRSGAIDNRKAQWPRSADRQTIPPLGLQPARRQPAAQDLYTYIYIYISLTSIYNYTFTLLQILSIRPSRPPMQIRLAQGPLERSHEKIKDKRQQFKYAILLHAESGSDEPEDQLDIPTTKVLKPDRKAIQTTRRNRPERVATPEEILDIDFGPELIQKLFKDSRVGLLGEFRLVEETIHNTIGFIRDHIQSW</sequence>
<dbReference type="WBParaSite" id="Hba_09251">
    <property type="protein sequence ID" value="Hba_09251"/>
    <property type="gene ID" value="Hba_09251"/>
</dbReference>
<keyword evidence="1" id="KW-0812">Transmembrane</keyword>
<reference evidence="3" key="1">
    <citation type="submission" date="2016-11" db="UniProtKB">
        <authorList>
            <consortium name="WormBaseParasite"/>
        </authorList>
    </citation>
    <scope>IDENTIFICATION</scope>
</reference>
<dbReference type="Proteomes" id="UP000095283">
    <property type="component" value="Unplaced"/>
</dbReference>
<keyword evidence="1" id="KW-0472">Membrane</keyword>